<sequence>MLLASLVSMSIAGVLTSFASNVWAYAALRFVSGFVRSMVGTCSLVLSTERGGTRESPRWPLVRGRTQEAIETLQQITPLHVHGSMLDACAMPEDSGASVFATLQTMWKRKWALRRLMAAMAAHFGVGIVYFGMPLNFLPRQSRIQPLP</sequence>
<dbReference type="GO" id="GO:0016020">
    <property type="term" value="C:membrane"/>
    <property type="evidence" value="ECO:0007669"/>
    <property type="project" value="UniProtKB-SubCell"/>
</dbReference>
<name>A0A1E5VG44_9POAL</name>
<dbReference type="Proteomes" id="UP000095767">
    <property type="component" value="Unassembled WGS sequence"/>
</dbReference>
<dbReference type="EMBL" id="LWDX02040717">
    <property type="protein sequence ID" value="OEL24103.1"/>
    <property type="molecule type" value="Genomic_DNA"/>
</dbReference>
<dbReference type="GO" id="GO:0015293">
    <property type="term" value="F:symporter activity"/>
    <property type="evidence" value="ECO:0007669"/>
    <property type="project" value="UniProtKB-KW"/>
</dbReference>
<keyword evidence="2" id="KW-0813">Transport</keyword>
<protein>
    <submittedName>
        <fullName evidence="8">Uncharacterized protein</fullName>
    </submittedName>
</protein>
<dbReference type="InterPro" id="IPR036259">
    <property type="entry name" value="MFS_trans_sf"/>
</dbReference>
<comment type="subcellular location">
    <subcellularLocation>
        <location evidence="1">Membrane</location>
        <topology evidence="1">Multi-pass membrane protein</topology>
    </subcellularLocation>
</comment>
<feature type="transmembrane region" description="Helical" evidence="7">
    <location>
        <begin position="6"/>
        <end position="28"/>
    </location>
</feature>
<keyword evidence="4" id="KW-0769">Symport</keyword>
<dbReference type="OrthoDB" id="5296287at2759"/>
<evidence type="ECO:0000256" key="4">
    <source>
        <dbReference type="ARBA" id="ARBA00022847"/>
    </source>
</evidence>
<gene>
    <name evidence="8" type="ORF">BAE44_0014879</name>
</gene>
<keyword evidence="2" id="KW-0592">Phosphate transport</keyword>
<evidence type="ECO:0000313" key="8">
    <source>
        <dbReference type="EMBL" id="OEL24103.1"/>
    </source>
</evidence>
<evidence type="ECO:0000256" key="1">
    <source>
        <dbReference type="ARBA" id="ARBA00004141"/>
    </source>
</evidence>
<evidence type="ECO:0000256" key="7">
    <source>
        <dbReference type="SAM" id="Phobius"/>
    </source>
</evidence>
<keyword evidence="5 7" id="KW-1133">Transmembrane helix</keyword>
<dbReference type="STRING" id="888268.A0A1E5VG44"/>
<keyword evidence="6 7" id="KW-0472">Membrane</keyword>
<keyword evidence="3 7" id="KW-0812">Transmembrane</keyword>
<reference evidence="8 9" key="1">
    <citation type="submission" date="2016-09" db="EMBL/GenBank/DDBJ databases">
        <title>The draft genome of Dichanthelium oligosanthes: A C3 panicoid grass species.</title>
        <authorList>
            <person name="Studer A.J."/>
            <person name="Schnable J.C."/>
            <person name="Brutnell T.P."/>
        </authorList>
    </citation>
    <scope>NUCLEOTIDE SEQUENCE [LARGE SCALE GENOMIC DNA]</scope>
    <source>
        <strain evidence="9">cv. Kellogg 1175</strain>
        <tissue evidence="8">Leaf</tissue>
    </source>
</reference>
<evidence type="ECO:0000256" key="2">
    <source>
        <dbReference type="ARBA" id="ARBA00022592"/>
    </source>
</evidence>
<organism evidence="8 9">
    <name type="scientific">Dichanthelium oligosanthes</name>
    <dbReference type="NCBI Taxonomy" id="888268"/>
    <lineage>
        <taxon>Eukaryota</taxon>
        <taxon>Viridiplantae</taxon>
        <taxon>Streptophyta</taxon>
        <taxon>Embryophyta</taxon>
        <taxon>Tracheophyta</taxon>
        <taxon>Spermatophyta</taxon>
        <taxon>Magnoliopsida</taxon>
        <taxon>Liliopsida</taxon>
        <taxon>Poales</taxon>
        <taxon>Poaceae</taxon>
        <taxon>PACMAD clade</taxon>
        <taxon>Panicoideae</taxon>
        <taxon>Panicodae</taxon>
        <taxon>Paniceae</taxon>
        <taxon>Dichantheliinae</taxon>
        <taxon>Dichanthelium</taxon>
    </lineage>
</organism>
<proteinExistence type="predicted"/>
<evidence type="ECO:0000256" key="6">
    <source>
        <dbReference type="ARBA" id="ARBA00023136"/>
    </source>
</evidence>
<evidence type="ECO:0000256" key="3">
    <source>
        <dbReference type="ARBA" id="ARBA00022692"/>
    </source>
</evidence>
<comment type="caution">
    <text evidence="8">The sequence shown here is derived from an EMBL/GenBank/DDBJ whole genome shotgun (WGS) entry which is preliminary data.</text>
</comment>
<dbReference type="PANTHER" id="PTHR24064">
    <property type="entry name" value="SOLUTE CARRIER FAMILY 22 MEMBER"/>
    <property type="match status" value="1"/>
</dbReference>
<dbReference type="SUPFAM" id="SSF103473">
    <property type="entry name" value="MFS general substrate transporter"/>
    <property type="match status" value="1"/>
</dbReference>
<dbReference type="AlphaFoldDB" id="A0A1E5VG44"/>
<dbReference type="GO" id="GO:0006817">
    <property type="term" value="P:phosphate ion transport"/>
    <property type="evidence" value="ECO:0007669"/>
    <property type="project" value="UniProtKB-KW"/>
</dbReference>
<accession>A0A1E5VG44</accession>
<keyword evidence="9" id="KW-1185">Reference proteome</keyword>
<feature type="transmembrane region" description="Helical" evidence="7">
    <location>
        <begin position="116"/>
        <end position="133"/>
    </location>
</feature>
<evidence type="ECO:0000256" key="5">
    <source>
        <dbReference type="ARBA" id="ARBA00022989"/>
    </source>
</evidence>
<evidence type="ECO:0000313" key="9">
    <source>
        <dbReference type="Proteomes" id="UP000095767"/>
    </source>
</evidence>